<dbReference type="Gene3D" id="1.10.150.240">
    <property type="entry name" value="Putative phosphatase, domain 2"/>
    <property type="match status" value="1"/>
</dbReference>
<evidence type="ECO:0000313" key="2">
    <source>
        <dbReference type="Proteomes" id="UP000001930"/>
    </source>
</evidence>
<name>Q2T6A4_BURTA</name>
<dbReference type="SFLD" id="SFLDG01129">
    <property type="entry name" value="C1.5:_HAD__Beta-PGM__Phosphata"/>
    <property type="match status" value="1"/>
</dbReference>
<dbReference type="InterPro" id="IPR023214">
    <property type="entry name" value="HAD_sf"/>
</dbReference>
<dbReference type="GO" id="GO:0005829">
    <property type="term" value="C:cytosol"/>
    <property type="evidence" value="ECO:0007669"/>
    <property type="project" value="TreeGrafter"/>
</dbReference>
<dbReference type="Gene3D" id="3.40.50.1000">
    <property type="entry name" value="HAD superfamily/HAD-like"/>
    <property type="match status" value="1"/>
</dbReference>
<dbReference type="KEGG" id="bte:BTH_II1098"/>
<dbReference type="InterPro" id="IPR050155">
    <property type="entry name" value="HAD-like_hydrolase_sf"/>
</dbReference>
<evidence type="ECO:0000313" key="1">
    <source>
        <dbReference type="EMBL" id="ABC35783.1"/>
    </source>
</evidence>
<dbReference type="SUPFAM" id="SSF56784">
    <property type="entry name" value="HAD-like"/>
    <property type="match status" value="1"/>
</dbReference>
<gene>
    <name evidence="1" type="ordered locus">BTH_II1098</name>
</gene>
<accession>Q2T6A4</accession>
<dbReference type="HOGENOM" id="CLU_045011_19_3_4"/>
<dbReference type="GO" id="GO:0008967">
    <property type="term" value="F:phosphoglycolate phosphatase activity"/>
    <property type="evidence" value="ECO:0007669"/>
    <property type="project" value="UniProtKB-EC"/>
</dbReference>
<dbReference type="InterPro" id="IPR041492">
    <property type="entry name" value="HAD_2"/>
</dbReference>
<dbReference type="PANTHER" id="PTHR43434:SF13">
    <property type="entry name" value="PHOSPHOGLYCOLATE PHOSPHATASE"/>
    <property type="match status" value="1"/>
</dbReference>
<dbReference type="SFLD" id="SFLDS00003">
    <property type="entry name" value="Haloacid_Dehalogenase"/>
    <property type="match status" value="1"/>
</dbReference>
<proteinExistence type="predicted"/>
<reference evidence="1 2" key="1">
    <citation type="journal article" date="2005" name="BMC Genomics">
        <title>Bacterial genome adaptation to niches: divergence of the potential virulence genes in three Burkholderia species of different survival strategies.</title>
        <authorList>
            <person name="Kim H.S."/>
            <person name="Schell M.A."/>
            <person name="Yu Y."/>
            <person name="Ulrich R.L."/>
            <person name="Sarria S.H."/>
            <person name="Nierman W.C."/>
            <person name="DeShazer D."/>
        </authorList>
    </citation>
    <scope>NUCLEOTIDE SEQUENCE [LARGE SCALE GENOMIC DNA]</scope>
    <source>
        <strain evidence="2">ATCC 700388 / DSM 13276 / CCUG 48851 / CIP 106301 / E264</strain>
    </source>
</reference>
<dbReference type="InterPro" id="IPR036412">
    <property type="entry name" value="HAD-like_sf"/>
</dbReference>
<dbReference type="GO" id="GO:0006281">
    <property type="term" value="P:DNA repair"/>
    <property type="evidence" value="ECO:0007669"/>
    <property type="project" value="TreeGrafter"/>
</dbReference>
<dbReference type="InterPro" id="IPR023198">
    <property type="entry name" value="PGP-like_dom2"/>
</dbReference>
<sequence>MRPCLTRPCLTGRVSTAVSTRQFPSGHDKHNEENLAYKLIAFDFDGTLADSLACFLLALSESARQHGFRAIDGALLPQVRGMSAHEIVKLLGVPPWKVPLIAADMRRRMHARASDVRLFAGIDATLRALAQRGTRIAIATSNSEAVVRAIAGPATCAHIRHFSCGISLFGKARRLRALAHASGFACADVLYVGDEVRDAQAADRAGIAFRGVAWGYTAPDALQAHCRMPLIERPEELLAL</sequence>
<dbReference type="Proteomes" id="UP000001930">
    <property type="component" value="Chromosome II"/>
</dbReference>
<dbReference type="PANTHER" id="PTHR43434">
    <property type="entry name" value="PHOSPHOGLYCOLATE PHOSPHATASE"/>
    <property type="match status" value="1"/>
</dbReference>
<protein>
    <submittedName>
        <fullName evidence="1">Hydrolase, haloacid dehalogenase-like family, putative</fullName>
        <ecNumber evidence="1">3.1.3.18</ecNumber>
    </submittedName>
</protein>
<organism evidence="1 2">
    <name type="scientific">Burkholderia thailandensis (strain ATCC 700388 / DSM 13276 / CCUG 48851 / CIP 106301 / E264)</name>
    <dbReference type="NCBI Taxonomy" id="271848"/>
    <lineage>
        <taxon>Bacteria</taxon>
        <taxon>Pseudomonadati</taxon>
        <taxon>Pseudomonadota</taxon>
        <taxon>Betaproteobacteria</taxon>
        <taxon>Burkholderiales</taxon>
        <taxon>Burkholderiaceae</taxon>
        <taxon>Burkholderia</taxon>
        <taxon>pseudomallei group</taxon>
    </lineage>
</organism>
<dbReference type="EC" id="3.1.3.18" evidence="1"/>
<dbReference type="AlphaFoldDB" id="Q2T6A4"/>
<dbReference type="Pfam" id="PF13419">
    <property type="entry name" value="HAD_2"/>
    <property type="match status" value="1"/>
</dbReference>
<keyword evidence="2" id="KW-1185">Reference proteome</keyword>
<dbReference type="EMBL" id="CP000085">
    <property type="protein sequence ID" value="ABC35783.1"/>
    <property type="molecule type" value="Genomic_DNA"/>
</dbReference>